<dbReference type="Pfam" id="PF11387">
    <property type="entry name" value="DUF2795"/>
    <property type="match status" value="1"/>
</dbReference>
<proteinExistence type="predicted"/>
<dbReference type="AlphaFoldDB" id="A0A7W7QTH5"/>
<protein>
    <recommendedName>
        <fullName evidence="4">DUF2795 domain-containing protein</fullName>
    </recommendedName>
</protein>
<evidence type="ECO:0000256" key="1">
    <source>
        <dbReference type="SAM" id="MobiDB-lite"/>
    </source>
</evidence>
<accession>A0A7W7QTH5</accession>
<evidence type="ECO:0008006" key="4">
    <source>
        <dbReference type="Google" id="ProtNLM"/>
    </source>
</evidence>
<dbReference type="RefSeq" id="WP_184721319.1">
    <property type="nucleotide sequence ID" value="NZ_JACHJP010000009.1"/>
</dbReference>
<dbReference type="Proteomes" id="UP000552644">
    <property type="component" value="Unassembled WGS sequence"/>
</dbReference>
<dbReference type="InterPro" id="IPR021527">
    <property type="entry name" value="DUF2795"/>
</dbReference>
<feature type="compositionally biased region" description="Basic and acidic residues" evidence="1">
    <location>
        <begin position="1"/>
        <end position="51"/>
    </location>
</feature>
<feature type="region of interest" description="Disordered" evidence="1">
    <location>
        <begin position="1"/>
        <end position="74"/>
    </location>
</feature>
<keyword evidence="3" id="KW-1185">Reference proteome</keyword>
<name>A0A7W7QTH5_9ACTN</name>
<reference evidence="2 3" key="1">
    <citation type="submission" date="2020-08" db="EMBL/GenBank/DDBJ databases">
        <title>Genomic Encyclopedia of Type Strains, Phase III (KMG-III): the genomes of soil and plant-associated and newly described type strains.</title>
        <authorList>
            <person name="Whitman W."/>
        </authorList>
    </citation>
    <scope>NUCLEOTIDE SEQUENCE [LARGE SCALE GENOMIC DNA]</scope>
    <source>
        <strain evidence="2 3">CECT 8840</strain>
    </source>
</reference>
<dbReference type="EMBL" id="JACHJP010000009">
    <property type="protein sequence ID" value="MBB4919264.1"/>
    <property type="molecule type" value="Genomic_DNA"/>
</dbReference>
<sequence>MERGSAKHGPRLDDEQKREERNVLHQSEDTSPEEWKDPEALDAPGDKDLFPREGPSGREPASPEGMTPEEVDSRSVLASWISGTHAFPADRATLLARAEEQYAPDSVLSALQSLPDRTFANVEDVADALGLGGERG</sequence>
<evidence type="ECO:0000313" key="3">
    <source>
        <dbReference type="Proteomes" id="UP000552644"/>
    </source>
</evidence>
<gene>
    <name evidence="2" type="ORF">FHS44_006406</name>
</gene>
<evidence type="ECO:0000313" key="2">
    <source>
        <dbReference type="EMBL" id="MBB4919264.1"/>
    </source>
</evidence>
<comment type="caution">
    <text evidence="2">The sequence shown here is derived from an EMBL/GenBank/DDBJ whole genome shotgun (WGS) entry which is preliminary data.</text>
</comment>
<organism evidence="2 3">
    <name type="scientific">Streptosporangium saharense</name>
    <dbReference type="NCBI Taxonomy" id="1706840"/>
    <lineage>
        <taxon>Bacteria</taxon>
        <taxon>Bacillati</taxon>
        <taxon>Actinomycetota</taxon>
        <taxon>Actinomycetes</taxon>
        <taxon>Streptosporangiales</taxon>
        <taxon>Streptosporangiaceae</taxon>
        <taxon>Streptosporangium</taxon>
    </lineage>
</organism>